<dbReference type="SMART" id="SM01152">
    <property type="entry name" value="DUF167"/>
    <property type="match status" value="1"/>
</dbReference>
<comment type="caution">
    <text evidence="2">The sequence shown here is derived from an EMBL/GenBank/DDBJ whole genome shotgun (WGS) entry which is preliminary data.</text>
</comment>
<dbReference type="SUPFAM" id="SSF69786">
    <property type="entry name" value="YggU-like"/>
    <property type="match status" value="1"/>
</dbReference>
<gene>
    <name evidence="2" type="ORF">P5673_007971</name>
</gene>
<name>A0AAD9QVX9_ACRCE</name>
<dbReference type="AlphaFoldDB" id="A0AAD9QVX9"/>
<evidence type="ECO:0000256" key="1">
    <source>
        <dbReference type="ARBA" id="ARBA00010364"/>
    </source>
</evidence>
<dbReference type="Pfam" id="PF02594">
    <property type="entry name" value="DUF167"/>
    <property type="match status" value="1"/>
</dbReference>
<comment type="similarity">
    <text evidence="1">Belongs to the UPF0235 family.</text>
</comment>
<evidence type="ECO:0000313" key="2">
    <source>
        <dbReference type="EMBL" id="KAK2568056.1"/>
    </source>
</evidence>
<keyword evidence="3" id="KW-1185">Reference proteome</keyword>
<dbReference type="InterPro" id="IPR003746">
    <property type="entry name" value="DUF167"/>
</dbReference>
<dbReference type="InterPro" id="IPR036591">
    <property type="entry name" value="YggU-like_sf"/>
</dbReference>
<evidence type="ECO:0000313" key="3">
    <source>
        <dbReference type="Proteomes" id="UP001249851"/>
    </source>
</evidence>
<dbReference type="Gene3D" id="3.30.1200.10">
    <property type="entry name" value="YggU-like"/>
    <property type="match status" value="1"/>
</dbReference>
<dbReference type="Proteomes" id="UP001249851">
    <property type="component" value="Unassembled WGS sequence"/>
</dbReference>
<organism evidence="2 3">
    <name type="scientific">Acropora cervicornis</name>
    <name type="common">Staghorn coral</name>
    <dbReference type="NCBI Taxonomy" id="6130"/>
    <lineage>
        <taxon>Eukaryota</taxon>
        <taxon>Metazoa</taxon>
        <taxon>Cnidaria</taxon>
        <taxon>Anthozoa</taxon>
        <taxon>Hexacorallia</taxon>
        <taxon>Scleractinia</taxon>
        <taxon>Astrocoeniina</taxon>
        <taxon>Acroporidae</taxon>
        <taxon>Acropora</taxon>
    </lineage>
</organism>
<sequence length="190" mass="20564">MNGLVAKPWVSSWYLFGIYGGFSRVFTCLNRSRAILASTSGLKLHKSAVNVLISSTTIKPGMPKKGKVVENSLKAKYHEDLPGAEDNTQVISATKDGKISVKILAKPGAKQNNITDISPDGVGVQIAAPAREGEANGELVRYFAEVLDVRKSSISLDRGLKSRAKLLVIDSEEISLEQAKVKLWNKALNN</sequence>
<reference evidence="2" key="1">
    <citation type="journal article" date="2023" name="G3 (Bethesda)">
        <title>Whole genome assembly and annotation of the endangered Caribbean coral Acropora cervicornis.</title>
        <authorList>
            <person name="Selwyn J.D."/>
            <person name="Vollmer S.V."/>
        </authorList>
    </citation>
    <scope>NUCLEOTIDE SEQUENCE</scope>
    <source>
        <strain evidence="2">K2</strain>
    </source>
</reference>
<accession>A0AAD9QVX9</accession>
<dbReference type="PANTHER" id="PTHR13420">
    <property type="entry name" value="UPF0235 PROTEIN C15ORF40"/>
    <property type="match status" value="1"/>
</dbReference>
<dbReference type="EMBL" id="JARQWQ010000013">
    <property type="protein sequence ID" value="KAK2568056.1"/>
    <property type="molecule type" value="Genomic_DNA"/>
</dbReference>
<dbReference type="GO" id="GO:0005737">
    <property type="term" value="C:cytoplasm"/>
    <property type="evidence" value="ECO:0007669"/>
    <property type="project" value="TreeGrafter"/>
</dbReference>
<reference evidence="2" key="2">
    <citation type="journal article" date="2023" name="Science">
        <title>Genomic signatures of disease resistance in endangered staghorn corals.</title>
        <authorList>
            <person name="Vollmer S.V."/>
            <person name="Selwyn J.D."/>
            <person name="Despard B.A."/>
            <person name="Roesel C.L."/>
        </authorList>
    </citation>
    <scope>NUCLEOTIDE SEQUENCE</scope>
    <source>
        <strain evidence="2">K2</strain>
    </source>
</reference>
<proteinExistence type="inferred from homology"/>
<protein>
    <submittedName>
        <fullName evidence="2">UPF0235 protein C15orf40-like protein</fullName>
    </submittedName>
</protein>
<dbReference type="HAMAP" id="MF_00634">
    <property type="entry name" value="UPF0235"/>
    <property type="match status" value="1"/>
</dbReference>
<dbReference type="PANTHER" id="PTHR13420:SF7">
    <property type="entry name" value="UPF0235 PROTEIN C15ORF40"/>
    <property type="match status" value="1"/>
</dbReference>
<dbReference type="NCBIfam" id="TIGR00251">
    <property type="entry name" value="DUF167 family protein"/>
    <property type="match status" value="1"/>
</dbReference>